<dbReference type="NCBIfam" id="NF009162">
    <property type="entry name" value="PRK12508.1"/>
    <property type="match status" value="1"/>
</dbReference>
<evidence type="ECO:0000256" key="2">
    <source>
        <dbReference type="ARBA" id="ARBA00009425"/>
    </source>
</evidence>
<dbReference type="AlphaFoldDB" id="A0A974Y5F1"/>
<dbReference type="InterPro" id="IPR007182">
    <property type="entry name" value="MnhB"/>
</dbReference>
<gene>
    <name evidence="9" type="ORF">IWH25_08535</name>
</gene>
<dbReference type="EMBL" id="CP064781">
    <property type="protein sequence ID" value="QRJ65355.1"/>
    <property type="molecule type" value="Genomic_DNA"/>
</dbReference>
<evidence type="ECO:0000313" key="9">
    <source>
        <dbReference type="EMBL" id="QRJ65355.1"/>
    </source>
</evidence>
<feature type="transmembrane region" description="Helical" evidence="7">
    <location>
        <begin position="70"/>
        <end position="90"/>
    </location>
</feature>
<dbReference type="PANTHER" id="PTHR33932:SF4">
    <property type="entry name" value="NA(+)_H(+) ANTIPORTER SUBUNIT B"/>
    <property type="match status" value="1"/>
</dbReference>
<evidence type="ECO:0000256" key="5">
    <source>
        <dbReference type="ARBA" id="ARBA00022989"/>
    </source>
</evidence>
<comment type="subcellular location">
    <subcellularLocation>
        <location evidence="1">Cell membrane</location>
        <topology evidence="1">Multi-pass membrane protein</topology>
    </subcellularLocation>
</comment>
<evidence type="ECO:0000256" key="4">
    <source>
        <dbReference type="ARBA" id="ARBA00022692"/>
    </source>
</evidence>
<feature type="transmembrane region" description="Helical" evidence="7">
    <location>
        <begin position="37"/>
        <end position="58"/>
    </location>
</feature>
<organism evidence="9 10">
    <name type="scientific">Azospira restricta</name>
    <dbReference type="NCBI Taxonomy" id="404405"/>
    <lineage>
        <taxon>Bacteria</taxon>
        <taxon>Pseudomonadati</taxon>
        <taxon>Pseudomonadota</taxon>
        <taxon>Betaproteobacteria</taxon>
        <taxon>Rhodocyclales</taxon>
        <taxon>Rhodocyclaceae</taxon>
        <taxon>Azospira</taxon>
    </lineage>
</organism>
<evidence type="ECO:0000256" key="7">
    <source>
        <dbReference type="SAM" id="Phobius"/>
    </source>
</evidence>
<dbReference type="InterPro" id="IPR050622">
    <property type="entry name" value="CPA3_antiporter_subunitB"/>
</dbReference>
<evidence type="ECO:0000256" key="6">
    <source>
        <dbReference type="ARBA" id="ARBA00023136"/>
    </source>
</evidence>
<feature type="transmembrane region" description="Helical" evidence="7">
    <location>
        <begin position="110"/>
        <end position="131"/>
    </location>
</feature>
<evidence type="ECO:0000313" key="10">
    <source>
        <dbReference type="Proteomes" id="UP000663444"/>
    </source>
</evidence>
<proteinExistence type="inferred from homology"/>
<comment type="similarity">
    <text evidence="2">Belongs to the CPA3 antiporters (TC 2.A.63) subunit B family.</text>
</comment>
<feature type="transmembrane region" description="Helical" evidence="7">
    <location>
        <begin position="5"/>
        <end position="25"/>
    </location>
</feature>
<dbReference type="KEGG" id="ares:IWH25_08535"/>
<dbReference type="GO" id="GO:0005886">
    <property type="term" value="C:plasma membrane"/>
    <property type="evidence" value="ECO:0007669"/>
    <property type="project" value="UniProtKB-SubCell"/>
</dbReference>
<evidence type="ECO:0000256" key="1">
    <source>
        <dbReference type="ARBA" id="ARBA00004651"/>
    </source>
</evidence>
<protein>
    <submittedName>
        <fullName evidence="9">Na(+)/H(+) antiporter subunit B</fullName>
    </submittedName>
</protein>
<keyword evidence="10" id="KW-1185">Reference proteome</keyword>
<keyword evidence="4 7" id="KW-0812">Transmembrane</keyword>
<reference evidence="9" key="1">
    <citation type="submission" date="2020-11" db="EMBL/GenBank/DDBJ databases">
        <title>Azospira restricta DSM 18626 genome sequence.</title>
        <authorList>
            <person name="Moe W.M."/>
        </authorList>
    </citation>
    <scope>NUCLEOTIDE SEQUENCE</scope>
    <source>
        <strain evidence="9">DSM 18626</strain>
    </source>
</reference>
<feature type="domain" description="Na+/H+ antiporter MnhB subunit-related protein" evidence="8">
    <location>
        <begin position="6"/>
        <end position="127"/>
    </location>
</feature>
<evidence type="ECO:0000259" key="8">
    <source>
        <dbReference type="Pfam" id="PF04039"/>
    </source>
</evidence>
<accession>A0A974Y5F1</accession>
<evidence type="ECO:0000256" key="3">
    <source>
        <dbReference type="ARBA" id="ARBA00022475"/>
    </source>
</evidence>
<dbReference type="RefSeq" id="WP_203388881.1">
    <property type="nucleotide sequence ID" value="NZ_CP064781.1"/>
</dbReference>
<dbReference type="PANTHER" id="PTHR33932">
    <property type="entry name" value="NA(+)/H(+) ANTIPORTER SUBUNIT B"/>
    <property type="match status" value="1"/>
</dbReference>
<keyword evidence="5 7" id="KW-1133">Transmembrane helix</keyword>
<name>A0A974Y5F1_9RHOO</name>
<sequence length="145" mass="15371">MKNDLVLRVIAKLLIPFILLFALYVQFHGDFGPGGGFQAGVIAAAAVVLHALIFGLAATRRIVPEPLVETMLAAGVLIYAGVGIAGLLLGGNFLDYFVLSGDPVYGQQRGIFWVEVGVAVTVSGVMLKIFYMFAARGRDEAAEDA</sequence>
<keyword evidence="6 7" id="KW-0472">Membrane</keyword>
<keyword evidence="3" id="KW-1003">Cell membrane</keyword>
<dbReference type="Proteomes" id="UP000663444">
    <property type="component" value="Chromosome"/>
</dbReference>
<dbReference type="Pfam" id="PF04039">
    <property type="entry name" value="MnhB"/>
    <property type="match status" value="1"/>
</dbReference>